<proteinExistence type="predicted"/>
<feature type="non-terminal residue" evidence="8">
    <location>
        <position position="193"/>
    </location>
</feature>
<dbReference type="Gene3D" id="3.30.160.60">
    <property type="entry name" value="Classic Zinc Finger"/>
    <property type="match status" value="2"/>
</dbReference>
<evidence type="ECO:0000256" key="1">
    <source>
        <dbReference type="ARBA" id="ARBA00022723"/>
    </source>
</evidence>
<gene>
    <name evidence="8" type="ORF">DSTB1V02_LOCUS15149</name>
</gene>
<accession>A0A7R9AJP1</accession>
<dbReference type="PANTHER" id="PTHR24409">
    <property type="entry name" value="ZINC FINGER PROTEIN 142"/>
    <property type="match status" value="1"/>
</dbReference>
<keyword evidence="1" id="KW-0479">Metal-binding</keyword>
<feature type="region of interest" description="Disordered" evidence="6">
    <location>
        <begin position="141"/>
        <end position="193"/>
    </location>
</feature>
<feature type="domain" description="C2H2-type" evidence="7">
    <location>
        <begin position="121"/>
        <end position="150"/>
    </location>
</feature>
<dbReference type="InterPro" id="IPR036236">
    <property type="entry name" value="Znf_C2H2_sf"/>
</dbReference>
<feature type="domain" description="C2H2-type" evidence="7">
    <location>
        <begin position="90"/>
        <end position="117"/>
    </location>
</feature>
<feature type="domain" description="C2H2-type" evidence="7">
    <location>
        <begin position="54"/>
        <end position="81"/>
    </location>
</feature>
<feature type="non-terminal residue" evidence="8">
    <location>
        <position position="1"/>
    </location>
</feature>
<evidence type="ECO:0000256" key="4">
    <source>
        <dbReference type="ARBA" id="ARBA00022833"/>
    </source>
</evidence>
<dbReference type="PROSITE" id="PS00028">
    <property type="entry name" value="ZINC_FINGER_C2H2_1"/>
    <property type="match status" value="3"/>
</dbReference>
<dbReference type="GO" id="GO:0008270">
    <property type="term" value="F:zinc ion binding"/>
    <property type="evidence" value="ECO:0007669"/>
    <property type="project" value="UniProtKB-KW"/>
</dbReference>
<keyword evidence="3 5" id="KW-0863">Zinc-finger</keyword>
<evidence type="ECO:0000313" key="8">
    <source>
        <dbReference type="EMBL" id="CAD7255404.1"/>
    </source>
</evidence>
<feature type="compositionally biased region" description="Basic residues" evidence="6">
    <location>
        <begin position="178"/>
        <end position="187"/>
    </location>
</feature>
<dbReference type="Pfam" id="PF13912">
    <property type="entry name" value="zf-C2H2_6"/>
    <property type="match status" value="1"/>
</dbReference>
<evidence type="ECO:0000259" key="7">
    <source>
        <dbReference type="PROSITE" id="PS50157"/>
    </source>
</evidence>
<dbReference type="SMART" id="SM00355">
    <property type="entry name" value="ZnF_C2H2"/>
    <property type="match status" value="3"/>
</dbReference>
<dbReference type="EMBL" id="CAJPEV010025600">
    <property type="protein sequence ID" value="CAG0908635.1"/>
    <property type="molecule type" value="Genomic_DNA"/>
</dbReference>
<evidence type="ECO:0000256" key="2">
    <source>
        <dbReference type="ARBA" id="ARBA00022737"/>
    </source>
</evidence>
<keyword evidence="9" id="KW-1185">Reference proteome</keyword>
<evidence type="ECO:0000256" key="5">
    <source>
        <dbReference type="PROSITE-ProRule" id="PRU00042"/>
    </source>
</evidence>
<dbReference type="Pfam" id="PF13894">
    <property type="entry name" value="zf-C2H2_4"/>
    <property type="match status" value="1"/>
</dbReference>
<keyword evidence="4" id="KW-0862">Zinc</keyword>
<keyword evidence="2" id="KW-0677">Repeat</keyword>
<organism evidence="8">
    <name type="scientific">Darwinula stevensoni</name>
    <dbReference type="NCBI Taxonomy" id="69355"/>
    <lineage>
        <taxon>Eukaryota</taxon>
        <taxon>Metazoa</taxon>
        <taxon>Ecdysozoa</taxon>
        <taxon>Arthropoda</taxon>
        <taxon>Crustacea</taxon>
        <taxon>Oligostraca</taxon>
        <taxon>Ostracoda</taxon>
        <taxon>Podocopa</taxon>
        <taxon>Podocopida</taxon>
        <taxon>Darwinulocopina</taxon>
        <taxon>Darwinuloidea</taxon>
        <taxon>Darwinulidae</taxon>
        <taxon>Darwinula</taxon>
    </lineage>
</organism>
<sequence>STVRAAAYLPSSPPGLIKCPQCSQGFPDLKELREHSALAHTHSPLNSKHPVTPLTCLQCGLSFPNKEELEKHELLHTGNVQVVSRLESLQSCKVCSKTFANVYRLQRHLISHDERADLRKFKCPECSKAFKFKHHLKVSATRIIRPPNRPRSPSQSTPIALPVDPDRPPSRPIPLPRRPIRPPRHPHPPPESA</sequence>
<evidence type="ECO:0000256" key="6">
    <source>
        <dbReference type="SAM" id="MobiDB-lite"/>
    </source>
</evidence>
<dbReference type="AlphaFoldDB" id="A0A7R9AJP1"/>
<evidence type="ECO:0000256" key="3">
    <source>
        <dbReference type="ARBA" id="ARBA00022771"/>
    </source>
</evidence>
<dbReference type="Pfam" id="PF00096">
    <property type="entry name" value="zf-C2H2"/>
    <property type="match status" value="2"/>
</dbReference>
<name>A0A7R9AJP1_9CRUS</name>
<dbReference type="InterPro" id="IPR013087">
    <property type="entry name" value="Znf_C2H2_type"/>
</dbReference>
<dbReference type="EMBL" id="LR925118">
    <property type="protein sequence ID" value="CAD7255404.1"/>
    <property type="molecule type" value="Genomic_DNA"/>
</dbReference>
<evidence type="ECO:0000313" key="9">
    <source>
        <dbReference type="Proteomes" id="UP000677054"/>
    </source>
</evidence>
<dbReference type="SUPFAM" id="SSF57667">
    <property type="entry name" value="beta-beta-alpha zinc fingers"/>
    <property type="match status" value="1"/>
</dbReference>
<dbReference type="Proteomes" id="UP000677054">
    <property type="component" value="Unassembled WGS sequence"/>
</dbReference>
<reference evidence="8" key="1">
    <citation type="submission" date="2020-11" db="EMBL/GenBank/DDBJ databases">
        <authorList>
            <person name="Tran Van P."/>
        </authorList>
    </citation>
    <scope>NUCLEOTIDE SEQUENCE</scope>
</reference>
<dbReference type="PROSITE" id="PS50157">
    <property type="entry name" value="ZINC_FINGER_C2H2_2"/>
    <property type="match status" value="4"/>
</dbReference>
<feature type="compositionally biased region" description="Low complexity" evidence="6">
    <location>
        <begin position="142"/>
        <end position="154"/>
    </location>
</feature>
<dbReference type="OrthoDB" id="6381802at2759"/>
<feature type="domain" description="C2H2-type" evidence="7">
    <location>
        <begin position="17"/>
        <end position="41"/>
    </location>
</feature>
<protein>
    <recommendedName>
        <fullName evidence="7">C2H2-type domain-containing protein</fullName>
    </recommendedName>
</protein>